<dbReference type="InterPro" id="IPR002549">
    <property type="entry name" value="AI-2E-like"/>
</dbReference>
<dbReference type="STRING" id="191770.SAMN04488013_10356"/>
<evidence type="ECO:0000256" key="2">
    <source>
        <dbReference type="ARBA" id="ARBA00009773"/>
    </source>
</evidence>
<comment type="caution">
    <text evidence="7">The sequence shown here is derived from an EMBL/GenBank/DDBJ whole genome shotgun (WGS) entry which is preliminary data.</text>
</comment>
<evidence type="ECO:0000256" key="4">
    <source>
        <dbReference type="ARBA" id="ARBA00022989"/>
    </source>
</evidence>
<dbReference type="Pfam" id="PF01594">
    <property type="entry name" value="AI-2E_transport"/>
    <property type="match status" value="1"/>
</dbReference>
<dbReference type="GO" id="GO:0016020">
    <property type="term" value="C:membrane"/>
    <property type="evidence" value="ECO:0007669"/>
    <property type="project" value="UniProtKB-SubCell"/>
</dbReference>
<keyword evidence="5 6" id="KW-0472">Membrane</keyword>
<evidence type="ECO:0000313" key="8">
    <source>
        <dbReference type="Proteomes" id="UP000307201"/>
    </source>
</evidence>
<evidence type="ECO:0000313" key="7">
    <source>
        <dbReference type="EMBL" id="TLQ08707.1"/>
    </source>
</evidence>
<evidence type="ECO:0000256" key="5">
    <source>
        <dbReference type="ARBA" id="ARBA00023136"/>
    </source>
</evidence>
<protein>
    <submittedName>
        <fullName evidence="7">AI-2E family transporter</fullName>
    </submittedName>
</protein>
<comment type="subcellular location">
    <subcellularLocation>
        <location evidence="1">Membrane</location>
        <topology evidence="1">Multi-pass membrane protein</topology>
    </subcellularLocation>
</comment>
<reference evidence="7 8" key="1">
    <citation type="submission" date="2019-05" db="EMBL/GenBank/DDBJ databases">
        <title>The metagenome of a microbial culture collection derived from dairy environment covers the genomic content of the human microbiome.</title>
        <authorList>
            <person name="Roder T."/>
            <person name="Wuthrich D."/>
            <person name="Sattari Z."/>
            <person name="Von Ah U."/>
            <person name="Bar C."/>
            <person name="Ronchi F."/>
            <person name="Macpherson A.J."/>
            <person name="Ganal-Vonarburg S.C."/>
            <person name="Bruggmann R."/>
            <person name="Vergeres G."/>
        </authorList>
    </citation>
    <scope>NUCLEOTIDE SEQUENCE [LARGE SCALE GENOMIC DNA]</scope>
    <source>
        <strain evidence="7 8">FAM 24235</strain>
    </source>
</reference>
<keyword evidence="3 6" id="KW-0812">Transmembrane</keyword>
<evidence type="ECO:0000256" key="6">
    <source>
        <dbReference type="SAM" id="Phobius"/>
    </source>
</evidence>
<accession>A0A5R9C6J6</accession>
<feature type="transmembrane region" description="Helical" evidence="6">
    <location>
        <begin position="133"/>
        <end position="162"/>
    </location>
</feature>
<gene>
    <name evidence="7" type="ORF">FEZ48_03420</name>
</gene>
<comment type="similarity">
    <text evidence="2">Belongs to the autoinducer-2 exporter (AI-2E) (TC 2.A.86) family.</text>
</comment>
<organism evidence="7 8">
    <name type="scientific">Marinilactibacillus psychrotolerans</name>
    <dbReference type="NCBI Taxonomy" id="191770"/>
    <lineage>
        <taxon>Bacteria</taxon>
        <taxon>Bacillati</taxon>
        <taxon>Bacillota</taxon>
        <taxon>Bacilli</taxon>
        <taxon>Lactobacillales</taxon>
        <taxon>Carnobacteriaceae</taxon>
        <taxon>Marinilactibacillus</taxon>
    </lineage>
</organism>
<feature type="transmembrane region" description="Helical" evidence="6">
    <location>
        <begin position="42"/>
        <end position="60"/>
    </location>
</feature>
<name>A0A5R9C6J6_9LACT</name>
<sequence>MWAVKQKIMEEKVENMNSDKSFWSEVLHVGIRNIWLYSKVQVKIIGLTYILLTLGLWFIGYGAWSLLIALGISILDIVPVIGAGIAFVPWIIWEWIAGTASQGWWLLLLYIGVEAFKQLVEPYILGKDMELPFWVPFFITIGCGLIFNIFGIVAAALIIPFLSAYRQVRKAYDK</sequence>
<dbReference type="OrthoDB" id="9774361at2"/>
<proteinExistence type="inferred from homology"/>
<dbReference type="Proteomes" id="UP000307201">
    <property type="component" value="Unassembled WGS sequence"/>
</dbReference>
<keyword evidence="4 6" id="KW-1133">Transmembrane helix</keyword>
<dbReference type="EMBL" id="VBTE01000006">
    <property type="protein sequence ID" value="TLQ08707.1"/>
    <property type="molecule type" value="Genomic_DNA"/>
</dbReference>
<evidence type="ECO:0000256" key="3">
    <source>
        <dbReference type="ARBA" id="ARBA00022692"/>
    </source>
</evidence>
<feature type="transmembrane region" description="Helical" evidence="6">
    <location>
        <begin position="66"/>
        <end position="88"/>
    </location>
</feature>
<dbReference type="AlphaFoldDB" id="A0A5R9C6J6"/>
<evidence type="ECO:0000256" key="1">
    <source>
        <dbReference type="ARBA" id="ARBA00004141"/>
    </source>
</evidence>